<dbReference type="GO" id="GO:0006401">
    <property type="term" value="P:RNA catabolic process"/>
    <property type="evidence" value="ECO:0007669"/>
    <property type="project" value="UniProtKB-UniRule"/>
</dbReference>
<feature type="binding site" evidence="2">
    <location>
        <position position="156"/>
    </location>
    <ligand>
        <name>Zn(2+)</name>
        <dbReference type="ChEBI" id="CHEBI:29105"/>
    </ligand>
</feature>
<dbReference type="EMBL" id="JAGVWD010000063">
    <property type="protein sequence ID" value="MBS3057733.1"/>
    <property type="molecule type" value="Genomic_DNA"/>
</dbReference>
<gene>
    <name evidence="2" type="primary">csl4</name>
    <name evidence="4" type="ORF">J4415_03855</name>
</gene>
<reference evidence="4" key="2">
    <citation type="submission" date="2021-05" db="EMBL/GenBank/DDBJ databases">
        <title>Protein family content uncovers lineage relationships and bacterial pathway maintenance mechanisms in DPANN archaea.</title>
        <authorList>
            <person name="Castelle C.J."/>
            <person name="Meheust R."/>
            <person name="Jaffe A.L."/>
            <person name="Seitz K."/>
            <person name="Gong X."/>
            <person name="Baker B.J."/>
            <person name="Banfield J.F."/>
        </authorList>
    </citation>
    <scope>NUCLEOTIDE SEQUENCE</scope>
    <source>
        <strain evidence="4">RIFCSPHIGHO2_01_FULL_AR10_44_11</strain>
    </source>
</reference>
<keyword evidence="2" id="KW-0963">Cytoplasm</keyword>
<evidence type="ECO:0000256" key="2">
    <source>
        <dbReference type="HAMAP-Rule" id="MF_00975"/>
    </source>
</evidence>
<sequence>MDSKIVFPGDFLTTAEEFVAGKNTYEDISGRIYAATVGNAQFDLGKREVSVDKNGRELELLEVGSIIEGVVIMLKPQAAIIEIYAAEKDGRKLNIQQSIGAVPISLVSRGYVTTMDTKFRIGDLVRAKVEVITAYSVDSSTADAELGVIRAYCTKCRDAMGLFDSQLKCINCGNVEQRKFSTLYTLKY</sequence>
<proteinExistence type="inferred from homology"/>
<dbReference type="InterPro" id="IPR025721">
    <property type="entry name" value="Exosome_cplx_N_dom"/>
</dbReference>
<dbReference type="PROSITE" id="PS50126">
    <property type="entry name" value="S1"/>
    <property type="match status" value="1"/>
</dbReference>
<evidence type="ECO:0000313" key="4">
    <source>
        <dbReference type="EMBL" id="MBS3057733.1"/>
    </source>
</evidence>
<dbReference type="NCBIfam" id="NF034126">
    <property type="entry name" value="PRK09521.1"/>
    <property type="match status" value="1"/>
</dbReference>
<comment type="similarity">
    <text evidence="2">Belongs to the CSL4 family.</text>
</comment>
<dbReference type="GO" id="GO:0000178">
    <property type="term" value="C:exosome (RNase complex)"/>
    <property type="evidence" value="ECO:0007669"/>
    <property type="project" value="UniProtKB-KW"/>
</dbReference>
<protein>
    <recommendedName>
        <fullName evidence="2">Exosome complex component Csl4</fullName>
    </recommendedName>
</protein>
<dbReference type="SUPFAM" id="SSF50249">
    <property type="entry name" value="Nucleic acid-binding proteins"/>
    <property type="match status" value="1"/>
</dbReference>
<dbReference type="GO" id="GO:0005737">
    <property type="term" value="C:cytoplasm"/>
    <property type="evidence" value="ECO:0007669"/>
    <property type="project" value="UniProtKB-SubCell"/>
</dbReference>
<dbReference type="Gene3D" id="2.40.50.140">
    <property type="entry name" value="Nucleic acid-binding proteins"/>
    <property type="match status" value="1"/>
</dbReference>
<dbReference type="Gene3D" id="2.20.70.10">
    <property type="match status" value="1"/>
</dbReference>
<dbReference type="InterPro" id="IPR039771">
    <property type="entry name" value="Csl4"/>
</dbReference>
<dbReference type="SUPFAM" id="SSF110324">
    <property type="entry name" value="Ribosomal L27 protein-like"/>
    <property type="match status" value="1"/>
</dbReference>
<feature type="domain" description="S1 motif" evidence="3">
    <location>
        <begin position="64"/>
        <end position="129"/>
    </location>
</feature>
<dbReference type="AlphaFoldDB" id="A0A8T4KRT3"/>
<evidence type="ECO:0000256" key="1">
    <source>
        <dbReference type="ARBA" id="ARBA00022835"/>
    </source>
</evidence>
<dbReference type="HAMAP" id="MF_00975">
    <property type="entry name" value="Exosome_Csl4"/>
    <property type="match status" value="1"/>
</dbReference>
<dbReference type="GO" id="GO:0003676">
    <property type="term" value="F:nucleic acid binding"/>
    <property type="evidence" value="ECO:0007669"/>
    <property type="project" value="InterPro"/>
</dbReference>
<accession>A0A8T4KRT3</accession>
<evidence type="ECO:0000313" key="5">
    <source>
        <dbReference type="Proteomes" id="UP000677687"/>
    </source>
</evidence>
<dbReference type="GO" id="GO:0006396">
    <property type="term" value="P:RNA processing"/>
    <property type="evidence" value="ECO:0007669"/>
    <property type="project" value="InterPro"/>
</dbReference>
<feature type="binding site" evidence="2">
    <location>
        <position position="153"/>
    </location>
    <ligand>
        <name>Zn(2+)</name>
        <dbReference type="ChEBI" id="CHEBI:29105"/>
    </ligand>
</feature>
<dbReference type="PANTHER" id="PTHR12686:SF8">
    <property type="entry name" value="EXOSOME COMPLEX COMPONENT CSL4"/>
    <property type="match status" value="1"/>
</dbReference>
<name>A0A8T4KRT3_9ARCH</name>
<comment type="function">
    <text evidence="2">Non-catalytic component of the exosome, which is a complex involved in RNA degradation. Increases the RNA binding and the efficiency of RNA degradation. Helpful for the interaction of the exosome with A-poor RNAs.</text>
</comment>
<evidence type="ECO:0000259" key="3">
    <source>
        <dbReference type="PROSITE" id="PS50126"/>
    </source>
</evidence>
<feature type="binding site" evidence="2">
    <location>
        <position position="169"/>
    </location>
    <ligand>
        <name>Zn(2+)</name>
        <dbReference type="ChEBI" id="CHEBI:29105"/>
    </ligand>
</feature>
<dbReference type="InterPro" id="IPR030850">
    <property type="entry name" value="Exosome_Csl4_arc"/>
</dbReference>
<keyword evidence="1 2" id="KW-0271">Exosome</keyword>
<comment type="subunit">
    <text evidence="2">Component of the archaeal exosome complex. Forms a trimer of Rrp4 and/or Csl4 subunits. The trimer associates with an hexameric ring-like arrangement composed of 3 Rrp41-Rrp42 heterodimers. Interacts with DnaG.</text>
</comment>
<dbReference type="InterPro" id="IPR003029">
    <property type="entry name" value="S1_domain"/>
</dbReference>
<comment type="caution">
    <text evidence="4">The sequence shown here is derived from an EMBL/GenBank/DDBJ whole genome shotgun (WGS) entry which is preliminary data.</text>
</comment>
<dbReference type="InterPro" id="IPR012340">
    <property type="entry name" value="NA-bd_OB-fold"/>
</dbReference>
<dbReference type="Pfam" id="PF14382">
    <property type="entry name" value="ECR1_N"/>
    <property type="match status" value="1"/>
</dbReference>
<keyword evidence="2" id="KW-0862">Zinc</keyword>
<dbReference type="GO" id="GO:0008270">
    <property type="term" value="F:zinc ion binding"/>
    <property type="evidence" value="ECO:0007669"/>
    <property type="project" value="UniProtKB-UniRule"/>
</dbReference>
<keyword evidence="2" id="KW-0479">Metal-binding</keyword>
<feature type="binding site" evidence="2">
    <location>
        <position position="172"/>
    </location>
    <ligand>
        <name>Zn(2+)</name>
        <dbReference type="ChEBI" id="CHEBI:29105"/>
    </ligand>
</feature>
<dbReference type="PANTHER" id="PTHR12686">
    <property type="entry name" value="3'-5' EXORIBONUCLEASE CSL4-RELATED"/>
    <property type="match status" value="1"/>
</dbReference>
<reference evidence="4" key="1">
    <citation type="submission" date="2021-03" db="EMBL/GenBank/DDBJ databases">
        <authorList>
            <person name="Jaffe A."/>
        </authorList>
    </citation>
    <scope>NUCLEOTIDE SEQUENCE</scope>
    <source>
        <strain evidence="4">RIFCSPHIGHO2_01_FULL_AR10_44_11</strain>
    </source>
</reference>
<dbReference type="Proteomes" id="UP000677687">
    <property type="component" value="Unassembled WGS sequence"/>
</dbReference>
<comment type="subcellular location">
    <subcellularLocation>
        <location evidence="2">Cytoplasm</location>
    </subcellularLocation>
</comment>
<organism evidence="4 5">
    <name type="scientific">Candidatus Iainarchaeum sp</name>
    <dbReference type="NCBI Taxonomy" id="3101447"/>
    <lineage>
        <taxon>Archaea</taxon>
        <taxon>Candidatus Iainarchaeota</taxon>
        <taxon>Candidatus Iainarchaeia</taxon>
        <taxon>Candidatus Iainarchaeales</taxon>
        <taxon>Candidatus Iainarchaeaceae</taxon>
        <taxon>Candidatus Iainarchaeum</taxon>
    </lineage>
</organism>
<dbReference type="Gene3D" id="2.40.50.100">
    <property type="match status" value="1"/>
</dbReference>